<reference evidence="3" key="1">
    <citation type="submission" date="2014-09" db="EMBL/GenBank/DDBJ databases">
        <authorList>
            <person name="Magalhaes I.L.F."/>
            <person name="Oliveira U."/>
            <person name="Santos F.R."/>
            <person name="Vidigal T.H.D.A."/>
            <person name="Brescovit A.D."/>
            <person name="Santos A.J."/>
        </authorList>
    </citation>
    <scope>NUCLEOTIDE SEQUENCE</scope>
    <source>
        <tissue evidence="3">Shoot tissue taken approximately 20 cm above the soil surface</tissue>
    </source>
</reference>
<evidence type="ECO:0000256" key="1">
    <source>
        <dbReference type="PROSITE-ProRule" id="PRU00657"/>
    </source>
</evidence>
<dbReference type="InterPro" id="IPR005034">
    <property type="entry name" value="Dicer_dimerisation"/>
</dbReference>
<protein>
    <recommendedName>
        <fullName evidence="2">Dicer dsRNA-binding fold domain-containing protein</fullName>
    </recommendedName>
</protein>
<dbReference type="EMBL" id="GBRH01270806">
    <property type="protein sequence ID" value="JAD27089.1"/>
    <property type="molecule type" value="Transcribed_RNA"/>
</dbReference>
<dbReference type="PROSITE" id="PS51327">
    <property type="entry name" value="DICER_DSRBF"/>
    <property type="match status" value="1"/>
</dbReference>
<feature type="domain" description="Dicer dsRNA-binding fold" evidence="2">
    <location>
        <begin position="1"/>
        <end position="8"/>
    </location>
</feature>
<name>A0A0A8YKH0_ARUDO</name>
<sequence length="8" mass="918">MCTILLPK</sequence>
<keyword evidence="1" id="KW-0694">RNA-binding</keyword>
<accession>A0A0A8YKH0</accession>
<reference evidence="3" key="2">
    <citation type="journal article" date="2015" name="Data Brief">
        <title>Shoot transcriptome of the giant reed, Arundo donax.</title>
        <authorList>
            <person name="Barrero R.A."/>
            <person name="Guerrero F.D."/>
            <person name="Moolhuijzen P."/>
            <person name="Goolsby J.A."/>
            <person name="Tidwell J."/>
            <person name="Bellgard S.E."/>
            <person name="Bellgard M.I."/>
        </authorList>
    </citation>
    <scope>NUCLEOTIDE SEQUENCE</scope>
    <source>
        <tissue evidence="3">Shoot tissue taken approximately 20 cm above the soil surface</tissue>
    </source>
</reference>
<proteinExistence type="predicted"/>
<dbReference type="GO" id="GO:0016891">
    <property type="term" value="F:RNA endonuclease activity producing 5'-phosphomonoesters, hydrolytic mechanism"/>
    <property type="evidence" value="ECO:0007669"/>
    <property type="project" value="InterPro"/>
</dbReference>
<evidence type="ECO:0000313" key="3">
    <source>
        <dbReference type="EMBL" id="JAD27089.1"/>
    </source>
</evidence>
<dbReference type="GO" id="GO:0003723">
    <property type="term" value="F:RNA binding"/>
    <property type="evidence" value="ECO:0007669"/>
    <property type="project" value="UniProtKB-UniRule"/>
</dbReference>
<organism evidence="3">
    <name type="scientific">Arundo donax</name>
    <name type="common">Giant reed</name>
    <name type="synonym">Donax arundinaceus</name>
    <dbReference type="NCBI Taxonomy" id="35708"/>
    <lineage>
        <taxon>Eukaryota</taxon>
        <taxon>Viridiplantae</taxon>
        <taxon>Streptophyta</taxon>
        <taxon>Embryophyta</taxon>
        <taxon>Tracheophyta</taxon>
        <taxon>Spermatophyta</taxon>
        <taxon>Magnoliopsida</taxon>
        <taxon>Liliopsida</taxon>
        <taxon>Poales</taxon>
        <taxon>Poaceae</taxon>
        <taxon>PACMAD clade</taxon>
        <taxon>Arundinoideae</taxon>
        <taxon>Arundineae</taxon>
        <taxon>Arundo</taxon>
    </lineage>
</organism>
<evidence type="ECO:0000259" key="2">
    <source>
        <dbReference type="PROSITE" id="PS51327"/>
    </source>
</evidence>